<comment type="caution">
    <text evidence="2">The sequence shown here is derived from an EMBL/GenBank/DDBJ whole genome shotgun (WGS) entry which is preliminary data.</text>
</comment>
<feature type="transmembrane region" description="Helical" evidence="1">
    <location>
        <begin position="6"/>
        <end position="23"/>
    </location>
</feature>
<dbReference type="HOGENOM" id="CLU_3288551_0_0_7"/>
<dbReference type="STRING" id="901.DESPIGER_2570"/>
<keyword evidence="1" id="KW-0472">Membrane</keyword>
<evidence type="ECO:0000313" key="2">
    <source>
        <dbReference type="EMBL" id="EEB32494.1"/>
    </source>
</evidence>
<name>B6WX49_9BACT</name>
<evidence type="ECO:0000313" key="3">
    <source>
        <dbReference type="Proteomes" id="UP000003676"/>
    </source>
</evidence>
<keyword evidence="1" id="KW-1133">Transmembrane helix</keyword>
<accession>B6WX49</accession>
<gene>
    <name evidence="2" type="ORF">DESPIG_02674</name>
</gene>
<proteinExistence type="predicted"/>
<reference evidence="2 3" key="1">
    <citation type="submission" date="2008-10" db="EMBL/GenBank/DDBJ databases">
        <title>Draft genome sequence of Desulvovibrio piger (ATCC 29098).</title>
        <authorList>
            <person name="Sudarsanam P."/>
            <person name="Ley R."/>
            <person name="Guruge J."/>
            <person name="Turnbaugh P.J."/>
            <person name="Mahowald M."/>
            <person name="Liep D."/>
            <person name="Gordon J."/>
        </authorList>
    </citation>
    <scope>NUCLEOTIDE SEQUENCE [LARGE SCALE GENOMIC DNA]</scope>
    <source>
        <strain evidence="2 3">ATCC 29098</strain>
    </source>
</reference>
<evidence type="ECO:0000256" key="1">
    <source>
        <dbReference type="SAM" id="Phobius"/>
    </source>
</evidence>
<reference evidence="2 3" key="2">
    <citation type="submission" date="2008-10" db="EMBL/GenBank/DDBJ databases">
        <authorList>
            <person name="Fulton L."/>
            <person name="Clifton S."/>
            <person name="Fulton B."/>
            <person name="Xu J."/>
            <person name="Minx P."/>
            <person name="Pepin K.H."/>
            <person name="Johnson M."/>
            <person name="Bhonagiri V."/>
            <person name="Nash W.E."/>
            <person name="Mardis E.R."/>
            <person name="Wilson R.K."/>
        </authorList>
    </citation>
    <scope>NUCLEOTIDE SEQUENCE [LARGE SCALE GENOMIC DNA]</scope>
    <source>
        <strain evidence="2 3">ATCC 29098</strain>
    </source>
</reference>
<organism evidence="2 3">
    <name type="scientific">Desulfovibrio piger ATCC 29098</name>
    <dbReference type="NCBI Taxonomy" id="411464"/>
    <lineage>
        <taxon>Bacteria</taxon>
        <taxon>Pseudomonadati</taxon>
        <taxon>Thermodesulfobacteriota</taxon>
        <taxon>Desulfovibrionia</taxon>
        <taxon>Desulfovibrionales</taxon>
        <taxon>Desulfovibrionaceae</taxon>
        <taxon>Desulfovibrio</taxon>
    </lineage>
</organism>
<protein>
    <submittedName>
        <fullName evidence="2">Uncharacterized protein</fullName>
    </submittedName>
</protein>
<keyword evidence="1" id="KW-0812">Transmembrane</keyword>
<dbReference type="AlphaFoldDB" id="B6WX49"/>
<dbReference type="Proteomes" id="UP000003676">
    <property type="component" value="Unassembled WGS sequence"/>
</dbReference>
<dbReference type="EMBL" id="ABXU01000076">
    <property type="protein sequence ID" value="EEB32494.1"/>
    <property type="molecule type" value="Genomic_DNA"/>
</dbReference>
<sequence length="40" mass="4425">MTCQQGGFHGMDGLCLCGIFLFFNKARFIMKLLEKARAAG</sequence>